<dbReference type="AlphaFoldDB" id="A0A834X417"/>
<dbReference type="PANTHER" id="PTHR31672:SF13">
    <property type="entry name" value="F-BOX PROTEIN CPR30-LIKE"/>
    <property type="match status" value="1"/>
</dbReference>
<sequence>MNRNKKRAGSDVSESSCKIQVLPPNIIIDILSRLPIRTILSCKRVCKGWLRLISHPRFLNLQLSRSSTAVLVKTVPSVHHSRKITLTQVDQRVSTPFRFHKLVFTPKNNLPSSSKFGLVNSCNGFLCLAGVEKDDPIWVCNPILGEYVTIPPPVEGRNRGSFGGLGFCTVTNRYKVLQTFYPNVELSGKRYLNAAIYCLYTATWRSIGYAPGVPVALPFNSLLHGSLHWVPNVGKSAEYIYSFNFETEEFGSVPPPPGLDETHKGFSDYLRLGVLEGCLFLCVFGDDTTKFDIWVMKDYGVKESWTKQLVIENLYPRDLSPDYYEPIQFFNNGDILMLYNYCEVVCYNTETKTFRCTNLTRTRNLFDSIAHIPSLFSLYHVTRRDQVQRVKGRKECANLCVQGTVDCPGLETSHNEPARFDSTLYQGHPGQNADHRTEFMSTANAAANFDHNIAQGIPTPHINDDFGNLASIDSYPFLWHL</sequence>
<dbReference type="EMBL" id="JAAIUW010000003">
    <property type="protein sequence ID" value="KAF7837193.1"/>
    <property type="molecule type" value="Genomic_DNA"/>
</dbReference>
<dbReference type="InterPro" id="IPR036047">
    <property type="entry name" value="F-box-like_dom_sf"/>
</dbReference>
<dbReference type="SMART" id="SM00256">
    <property type="entry name" value="FBOX"/>
    <property type="match status" value="1"/>
</dbReference>
<proteinExistence type="predicted"/>
<evidence type="ECO:0000259" key="1">
    <source>
        <dbReference type="PROSITE" id="PS50181"/>
    </source>
</evidence>
<dbReference type="Pfam" id="PF07734">
    <property type="entry name" value="FBA_1"/>
    <property type="match status" value="1"/>
</dbReference>
<reference evidence="2" key="1">
    <citation type="submission" date="2020-09" db="EMBL/GenBank/DDBJ databases">
        <title>Genome-Enabled Discovery of Anthraquinone Biosynthesis in Senna tora.</title>
        <authorList>
            <person name="Kang S.-H."/>
            <person name="Pandey R.P."/>
            <person name="Lee C.-M."/>
            <person name="Sim J.-S."/>
            <person name="Jeong J.-T."/>
            <person name="Choi B.-S."/>
            <person name="Jung M."/>
            <person name="Ginzburg D."/>
            <person name="Zhao K."/>
            <person name="Won S.Y."/>
            <person name="Oh T.-J."/>
            <person name="Yu Y."/>
            <person name="Kim N.-H."/>
            <person name="Lee O.R."/>
            <person name="Lee T.-H."/>
            <person name="Bashyal P."/>
            <person name="Kim T.-S."/>
            <person name="Lee W.-H."/>
            <person name="Kawkins C."/>
            <person name="Kim C.-K."/>
            <person name="Kim J.S."/>
            <person name="Ahn B.O."/>
            <person name="Rhee S.Y."/>
            <person name="Sohng J.K."/>
        </authorList>
    </citation>
    <scope>NUCLEOTIDE SEQUENCE</scope>
    <source>
        <tissue evidence="2">Leaf</tissue>
    </source>
</reference>
<dbReference type="InterPro" id="IPR001810">
    <property type="entry name" value="F-box_dom"/>
</dbReference>
<evidence type="ECO:0000313" key="2">
    <source>
        <dbReference type="EMBL" id="KAF7837193.1"/>
    </source>
</evidence>
<dbReference type="InterPro" id="IPR006527">
    <property type="entry name" value="F-box-assoc_dom_typ1"/>
</dbReference>
<dbReference type="Pfam" id="PF12937">
    <property type="entry name" value="F-box-like"/>
    <property type="match status" value="1"/>
</dbReference>
<dbReference type="OrthoDB" id="610337at2759"/>
<dbReference type="SUPFAM" id="SSF81383">
    <property type="entry name" value="F-box domain"/>
    <property type="match status" value="1"/>
</dbReference>
<dbReference type="PANTHER" id="PTHR31672">
    <property type="entry name" value="BNACNNG10540D PROTEIN"/>
    <property type="match status" value="1"/>
</dbReference>
<organism evidence="2 3">
    <name type="scientific">Senna tora</name>
    <dbReference type="NCBI Taxonomy" id="362788"/>
    <lineage>
        <taxon>Eukaryota</taxon>
        <taxon>Viridiplantae</taxon>
        <taxon>Streptophyta</taxon>
        <taxon>Embryophyta</taxon>
        <taxon>Tracheophyta</taxon>
        <taxon>Spermatophyta</taxon>
        <taxon>Magnoliopsida</taxon>
        <taxon>eudicotyledons</taxon>
        <taxon>Gunneridae</taxon>
        <taxon>Pentapetalae</taxon>
        <taxon>rosids</taxon>
        <taxon>fabids</taxon>
        <taxon>Fabales</taxon>
        <taxon>Fabaceae</taxon>
        <taxon>Caesalpinioideae</taxon>
        <taxon>Cassia clade</taxon>
        <taxon>Senna</taxon>
    </lineage>
</organism>
<protein>
    <submittedName>
        <fullName evidence="2">F-box protein</fullName>
    </submittedName>
</protein>
<dbReference type="InterPro" id="IPR017451">
    <property type="entry name" value="F-box-assoc_interact_dom"/>
</dbReference>
<dbReference type="Gene3D" id="1.20.1280.50">
    <property type="match status" value="1"/>
</dbReference>
<dbReference type="PROSITE" id="PS50181">
    <property type="entry name" value="FBOX"/>
    <property type="match status" value="1"/>
</dbReference>
<dbReference type="NCBIfam" id="TIGR01640">
    <property type="entry name" value="F_box_assoc_1"/>
    <property type="match status" value="1"/>
</dbReference>
<accession>A0A834X417</accession>
<dbReference type="Proteomes" id="UP000634136">
    <property type="component" value="Unassembled WGS sequence"/>
</dbReference>
<gene>
    <name evidence="2" type="ORF">G2W53_005675</name>
</gene>
<comment type="caution">
    <text evidence="2">The sequence shown here is derived from an EMBL/GenBank/DDBJ whole genome shotgun (WGS) entry which is preliminary data.</text>
</comment>
<feature type="domain" description="F-box" evidence="1">
    <location>
        <begin position="16"/>
        <end position="61"/>
    </location>
</feature>
<name>A0A834X417_9FABA</name>
<keyword evidence="3" id="KW-1185">Reference proteome</keyword>
<evidence type="ECO:0000313" key="3">
    <source>
        <dbReference type="Proteomes" id="UP000634136"/>
    </source>
</evidence>
<dbReference type="InterPro" id="IPR050796">
    <property type="entry name" value="SCF_F-box_component"/>
</dbReference>
<dbReference type="CDD" id="cd22157">
    <property type="entry name" value="F-box_AtFBW1-like"/>
    <property type="match status" value="1"/>
</dbReference>